<feature type="chain" id="PRO_5036719477" description="Secreted protein" evidence="1">
    <location>
        <begin position="17"/>
        <end position="73"/>
    </location>
</feature>
<organism evidence="2 3">
    <name type="scientific">Carya illinoinensis</name>
    <name type="common">Pecan</name>
    <dbReference type="NCBI Taxonomy" id="32201"/>
    <lineage>
        <taxon>Eukaryota</taxon>
        <taxon>Viridiplantae</taxon>
        <taxon>Streptophyta</taxon>
        <taxon>Embryophyta</taxon>
        <taxon>Tracheophyta</taxon>
        <taxon>Spermatophyta</taxon>
        <taxon>Magnoliopsida</taxon>
        <taxon>eudicotyledons</taxon>
        <taxon>Gunneridae</taxon>
        <taxon>Pentapetalae</taxon>
        <taxon>rosids</taxon>
        <taxon>fabids</taxon>
        <taxon>Fagales</taxon>
        <taxon>Juglandaceae</taxon>
        <taxon>Carya</taxon>
    </lineage>
</organism>
<dbReference type="Proteomes" id="UP000811246">
    <property type="component" value="Chromosome 3"/>
</dbReference>
<name>A0A922FHM7_CARIL</name>
<sequence>MCFNSKSIFILVFVFSTPRFHISSSASQAVSRLLYSHRAKFILVFIFSIPTKPHPHEVFYSPTKPPFISHSNL</sequence>
<feature type="signal peptide" evidence="1">
    <location>
        <begin position="1"/>
        <end position="16"/>
    </location>
</feature>
<evidence type="ECO:0000256" key="1">
    <source>
        <dbReference type="SAM" id="SignalP"/>
    </source>
</evidence>
<dbReference type="EMBL" id="CM031827">
    <property type="protein sequence ID" value="KAG6720332.1"/>
    <property type="molecule type" value="Genomic_DNA"/>
</dbReference>
<evidence type="ECO:0000313" key="3">
    <source>
        <dbReference type="Proteomes" id="UP000811246"/>
    </source>
</evidence>
<evidence type="ECO:0008006" key="4">
    <source>
        <dbReference type="Google" id="ProtNLM"/>
    </source>
</evidence>
<reference evidence="2" key="1">
    <citation type="submission" date="2021-01" db="EMBL/GenBank/DDBJ databases">
        <authorList>
            <person name="Lovell J.T."/>
            <person name="Bentley N."/>
            <person name="Bhattarai G."/>
            <person name="Jenkins J.W."/>
            <person name="Sreedasyam A."/>
            <person name="Alarcon Y."/>
            <person name="Bock C."/>
            <person name="Boston L."/>
            <person name="Carlson J."/>
            <person name="Cervantes K."/>
            <person name="Clermont K."/>
            <person name="Krom N."/>
            <person name="Kubenka K."/>
            <person name="Mamidi S."/>
            <person name="Mattison C."/>
            <person name="Monteros M."/>
            <person name="Pisani C."/>
            <person name="Plott C."/>
            <person name="Rajasekar S."/>
            <person name="Rhein H.S."/>
            <person name="Rohla C."/>
            <person name="Song M."/>
            <person name="Hilaire R.S."/>
            <person name="Shu S."/>
            <person name="Wells L."/>
            <person name="Wang X."/>
            <person name="Webber J."/>
            <person name="Heerema R.J."/>
            <person name="Klein P."/>
            <person name="Conner P."/>
            <person name="Grauke L."/>
            <person name="Grimwood J."/>
            <person name="Schmutz J."/>
            <person name="Randall J.J."/>
        </authorList>
    </citation>
    <scope>NUCLEOTIDE SEQUENCE</scope>
    <source>
        <tissue evidence="2">Leaf</tissue>
    </source>
</reference>
<gene>
    <name evidence="2" type="ORF">I3842_03G055200</name>
</gene>
<protein>
    <recommendedName>
        <fullName evidence="4">Secreted protein</fullName>
    </recommendedName>
</protein>
<dbReference type="AlphaFoldDB" id="A0A922FHM7"/>
<comment type="caution">
    <text evidence="2">The sequence shown here is derived from an EMBL/GenBank/DDBJ whole genome shotgun (WGS) entry which is preliminary data.</text>
</comment>
<accession>A0A922FHM7</accession>
<proteinExistence type="predicted"/>
<evidence type="ECO:0000313" key="2">
    <source>
        <dbReference type="EMBL" id="KAG6720332.1"/>
    </source>
</evidence>
<keyword evidence="1" id="KW-0732">Signal</keyword>